<organism evidence="5 6">
    <name type="scientific">Trebonia kvetii</name>
    <dbReference type="NCBI Taxonomy" id="2480626"/>
    <lineage>
        <taxon>Bacteria</taxon>
        <taxon>Bacillati</taxon>
        <taxon>Actinomycetota</taxon>
        <taxon>Actinomycetes</taxon>
        <taxon>Streptosporangiales</taxon>
        <taxon>Treboniaceae</taxon>
        <taxon>Trebonia</taxon>
    </lineage>
</organism>
<name>A0A6P2C6V1_9ACTN</name>
<evidence type="ECO:0000259" key="4">
    <source>
        <dbReference type="PROSITE" id="PS50893"/>
    </source>
</evidence>
<dbReference type="RefSeq" id="WP_145852956.1">
    <property type="nucleotide sequence ID" value="NZ_RPFW01000002.1"/>
</dbReference>
<comment type="caution">
    <text evidence="5">The sequence shown here is derived from an EMBL/GenBank/DDBJ whole genome shotgun (WGS) entry which is preliminary data.</text>
</comment>
<dbReference type="AlphaFoldDB" id="A0A6P2C6V1"/>
<evidence type="ECO:0000256" key="2">
    <source>
        <dbReference type="ARBA" id="ARBA00022741"/>
    </source>
</evidence>
<gene>
    <name evidence="5" type="ORF">EAS64_11765</name>
</gene>
<dbReference type="InterPro" id="IPR032823">
    <property type="entry name" value="BCA_ABC_TP_C"/>
</dbReference>
<dbReference type="Proteomes" id="UP000460272">
    <property type="component" value="Unassembled WGS sequence"/>
</dbReference>
<dbReference type="InterPro" id="IPR003593">
    <property type="entry name" value="AAA+_ATPase"/>
</dbReference>
<keyword evidence="2" id="KW-0547">Nucleotide-binding</keyword>
<dbReference type="InterPro" id="IPR003439">
    <property type="entry name" value="ABC_transporter-like_ATP-bd"/>
</dbReference>
<dbReference type="EMBL" id="RPFW01000002">
    <property type="protein sequence ID" value="TVZ05253.1"/>
    <property type="molecule type" value="Genomic_DNA"/>
</dbReference>
<dbReference type="Gene3D" id="3.40.50.300">
    <property type="entry name" value="P-loop containing nucleotide triphosphate hydrolases"/>
    <property type="match status" value="1"/>
</dbReference>
<dbReference type="GO" id="GO:0016887">
    <property type="term" value="F:ATP hydrolysis activity"/>
    <property type="evidence" value="ECO:0007669"/>
    <property type="project" value="InterPro"/>
</dbReference>
<dbReference type="SMART" id="SM00382">
    <property type="entry name" value="AAA"/>
    <property type="match status" value="1"/>
</dbReference>
<sequence>MIEVTDLTVRYGGVTSLDGMNLHFDSGVCGLIGPNGAGKTTFFNVLSGFVRPAAGSVTAFGDDLLRMAHFRRARWGIRRTFQTEQAISALSVYDNVAMIHSAMRGAARRADVLAAIEFVGGGISPDAKVGSLTAGQRRLVEVARAVAGKPRLVLLDEPAAGLPDSETEHLTGVIKNIPEHTGALTILVDHDMSLVSAVCGTTAVLDFGKLIASGPTAQVLRDENVMRAYLGTAEVI</sequence>
<feature type="domain" description="ABC transporter" evidence="4">
    <location>
        <begin position="2"/>
        <end position="232"/>
    </location>
</feature>
<protein>
    <submittedName>
        <fullName evidence="5">ABC transporter ATP-binding protein</fullName>
    </submittedName>
</protein>
<proteinExistence type="predicted"/>
<dbReference type="PANTHER" id="PTHR45772">
    <property type="entry name" value="CONSERVED COMPONENT OF ABC TRANSPORTER FOR NATURAL AMINO ACIDS-RELATED"/>
    <property type="match status" value="1"/>
</dbReference>
<keyword evidence="3 5" id="KW-0067">ATP-binding</keyword>
<dbReference type="PANTHER" id="PTHR45772:SF1">
    <property type="entry name" value="ABC TRANSPORTER ATP-BINDING PROTEIN"/>
    <property type="match status" value="1"/>
</dbReference>
<dbReference type="PROSITE" id="PS50893">
    <property type="entry name" value="ABC_TRANSPORTER_2"/>
    <property type="match status" value="1"/>
</dbReference>
<dbReference type="InterPro" id="IPR027417">
    <property type="entry name" value="P-loop_NTPase"/>
</dbReference>
<evidence type="ECO:0000256" key="1">
    <source>
        <dbReference type="ARBA" id="ARBA00022448"/>
    </source>
</evidence>
<keyword evidence="6" id="KW-1185">Reference proteome</keyword>
<dbReference type="GO" id="GO:0005524">
    <property type="term" value="F:ATP binding"/>
    <property type="evidence" value="ECO:0007669"/>
    <property type="project" value="UniProtKB-KW"/>
</dbReference>
<dbReference type="Pfam" id="PF12399">
    <property type="entry name" value="BCA_ABC_TP_C"/>
    <property type="match status" value="1"/>
</dbReference>
<evidence type="ECO:0000313" key="5">
    <source>
        <dbReference type="EMBL" id="TVZ05253.1"/>
    </source>
</evidence>
<dbReference type="InterPro" id="IPR051120">
    <property type="entry name" value="ABC_AA/LPS_Transport"/>
</dbReference>
<reference evidence="5 6" key="1">
    <citation type="submission" date="2018-11" db="EMBL/GenBank/DDBJ databases">
        <title>Trebonia kvetii gen.nov., sp.nov., a novel acidophilic actinobacterium, and proposal of the new actinobacterial family Treboniaceae fam. nov.</title>
        <authorList>
            <person name="Rapoport D."/>
            <person name="Sagova-Mareckova M."/>
            <person name="Sedlacek I."/>
            <person name="Provaznik J."/>
            <person name="Kralova S."/>
            <person name="Pavlinic D."/>
            <person name="Benes V."/>
            <person name="Kopecky J."/>
        </authorList>
    </citation>
    <scope>NUCLEOTIDE SEQUENCE [LARGE SCALE GENOMIC DNA]</scope>
    <source>
        <strain evidence="5 6">15Tr583</strain>
    </source>
</reference>
<dbReference type="Pfam" id="PF00005">
    <property type="entry name" value="ABC_tran"/>
    <property type="match status" value="1"/>
</dbReference>
<accession>A0A6P2C6V1</accession>
<evidence type="ECO:0000256" key="3">
    <source>
        <dbReference type="ARBA" id="ARBA00022840"/>
    </source>
</evidence>
<dbReference type="OrthoDB" id="9805514at2"/>
<keyword evidence="1" id="KW-0813">Transport</keyword>
<dbReference type="GO" id="GO:0005886">
    <property type="term" value="C:plasma membrane"/>
    <property type="evidence" value="ECO:0007669"/>
    <property type="project" value="TreeGrafter"/>
</dbReference>
<evidence type="ECO:0000313" key="6">
    <source>
        <dbReference type="Proteomes" id="UP000460272"/>
    </source>
</evidence>
<dbReference type="SUPFAM" id="SSF52540">
    <property type="entry name" value="P-loop containing nucleoside triphosphate hydrolases"/>
    <property type="match status" value="1"/>
</dbReference>